<organism evidence="1 2">
    <name type="scientific">Pistacia atlantica</name>
    <dbReference type="NCBI Taxonomy" id="434234"/>
    <lineage>
        <taxon>Eukaryota</taxon>
        <taxon>Viridiplantae</taxon>
        <taxon>Streptophyta</taxon>
        <taxon>Embryophyta</taxon>
        <taxon>Tracheophyta</taxon>
        <taxon>Spermatophyta</taxon>
        <taxon>Magnoliopsida</taxon>
        <taxon>eudicotyledons</taxon>
        <taxon>Gunneridae</taxon>
        <taxon>Pentapetalae</taxon>
        <taxon>rosids</taxon>
        <taxon>malvids</taxon>
        <taxon>Sapindales</taxon>
        <taxon>Anacardiaceae</taxon>
        <taxon>Pistacia</taxon>
    </lineage>
</organism>
<gene>
    <name evidence="1" type="ORF">Patl1_04112</name>
</gene>
<evidence type="ECO:0000313" key="2">
    <source>
        <dbReference type="Proteomes" id="UP001164250"/>
    </source>
</evidence>
<dbReference type="EMBL" id="CM047899">
    <property type="protein sequence ID" value="KAJ0101907.1"/>
    <property type="molecule type" value="Genomic_DNA"/>
</dbReference>
<dbReference type="Proteomes" id="UP001164250">
    <property type="component" value="Chromosome 3"/>
</dbReference>
<accession>A0ACC1BSJ1</accession>
<reference evidence="2" key="1">
    <citation type="journal article" date="2023" name="G3 (Bethesda)">
        <title>Genome assembly and association tests identify interacting loci associated with vigor, precocity, and sex in interspecific pistachio rootstocks.</title>
        <authorList>
            <person name="Palmer W."/>
            <person name="Jacygrad E."/>
            <person name="Sagayaradj S."/>
            <person name="Cavanaugh K."/>
            <person name="Han R."/>
            <person name="Bertier L."/>
            <person name="Beede B."/>
            <person name="Kafkas S."/>
            <person name="Golino D."/>
            <person name="Preece J."/>
            <person name="Michelmore R."/>
        </authorList>
    </citation>
    <scope>NUCLEOTIDE SEQUENCE [LARGE SCALE GENOMIC DNA]</scope>
</reference>
<name>A0ACC1BSJ1_9ROSI</name>
<keyword evidence="2" id="KW-1185">Reference proteome</keyword>
<evidence type="ECO:0000313" key="1">
    <source>
        <dbReference type="EMBL" id="KAJ0101907.1"/>
    </source>
</evidence>
<comment type="caution">
    <text evidence="1">The sequence shown here is derived from an EMBL/GenBank/DDBJ whole genome shotgun (WGS) entry which is preliminary data.</text>
</comment>
<sequence length="738" mass="80228">MAMAMVTLTFSFFFLLLSTFAFADTGFVGINYGRVANNLPTPPKVVELLKSKGITKVKLYDTDSVVLTAFANSGISLVVTLPNEVLSNAANDQSFADNWVQANITKYYPANQNRSHCLSSPIALSALNNSYPASAGIFKPELVSVVKPMLELLRKSGSYVMVNIYPFFAYSANSKDISLDYALFKTNPGVVDSGNGLKYSNMLEAQVDAVYAAMSAIGFNDVKLTVSETGWPSLGDENEIGASKENAAAYNGNLMVTVQSGKGTPELWSFYPTQEQVYDMPFTQGQGQSGNSTIHDQVPSPASSPNPRVTTNSTGPDVTPTPTSTPTSTQGQSWCVANANVEVSKLQNGLDYACGEGGADCRPIQEGATCYDPNTLEAHASYAFNSYYQKQGRKAGSCNFGGTARVVNEHPVNYGRIANNLPPPEEVVQLLKSKGINKVKIYDVDRQVLKAFASSGISLIVCMRNELLQQASRDQRFVDKWVSDNIVKNLPKTKIEGIAVGNEIIDDPKTLPFLVEAMKNVYDALVKSKLDSTVKVSSPVSSSCLNASYPPSAGKFKPELIKTVLKPMLDIIRKSGSYFSINLYPVFAYIANSKDINLDYALMNPNDGVFDNVSQIKYPNMIEAQIDATYAALAAIGFNDVKLVVTESGWPSAGGKKEIGANKKNAAAFNGNLWKRFKGGVGTPKRPQDSITVYIFALFNENQKPGLRSERNFGLLYPDKKEVYDMPFQKTCPDSEQA</sequence>
<proteinExistence type="predicted"/>
<protein>
    <submittedName>
        <fullName evidence="1">Uncharacterized protein</fullName>
    </submittedName>
</protein>